<comment type="caution">
    <text evidence="2">The sequence shown here is derived from an EMBL/GenBank/DDBJ whole genome shotgun (WGS) entry which is preliminary data.</text>
</comment>
<feature type="signal peptide" evidence="1">
    <location>
        <begin position="1"/>
        <end position="23"/>
    </location>
</feature>
<proteinExistence type="predicted"/>
<feature type="chain" id="PRO_5041270086" description="SusD/RagB family nutrient-binding outer membrane lipoprotein" evidence="1">
    <location>
        <begin position="24"/>
        <end position="481"/>
    </location>
</feature>
<dbReference type="AlphaFoldDB" id="A0AA37WFH4"/>
<sequence length="481" mass="54514">MIMNKLFKRLTFLIVVFTISACTKDFDIINTNPNAPDTVPTSYLMTNAQTYIMTTLRNNGLGGRMGMLYAQYWSQLALTDESRYYVFSGLTNNSFRDLYLNLYDLQDIINKCKENPEENGASGYAPNQIAVAMIMQAYTFHIMTDIWGDIPYSEALQAKVNTTPVYDQSEDIYRSLIEKLKEAINLIDVSQPGMRGDIIYTGNMNKWKRFANSLIMRIGLRSGDLNAVREAAPNAFQSNDDNANFQYAATGSAINPLYVDWVENKTLGKQFAVSKTLVDYMLNNNDTMRLAAFATNLEKNPNKPAIYRGLTYGLTNNNSILEFFKGVSLQTERIYKADASTPLMNYDEVLFILAEIDNDEGKFREGVKNSAMNWGVEKASAQQLADEIEYKGLESIINEKWVANYMQGIQGWAEYRRTGYPELKAPVDGYHPSAMVGDLVVPNRRQYPPDESQLNGVNYNKTVEKLLDPGGQQQTPMFWQK</sequence>
<organism evidence="2 3">
    <name type="scientific">Portibacter lacus</name>
    <dbReference type="NCBI Taxonomy" id="1099794"/>
    <lineage>
        <taxon>Bacteria</taxon>
        <taxon>Pseudomonadati</taxon>
        <taxon>Bacteroidota</taxon>
        <taxon>Saprospiria</taxon>
        <taxon>Saprospirales</taxon>
        <taxon>Haliscomenobacteraceae</taxon>
        <taxon>Portibacter</taxon>
    </lineage>
</organism>
<keyword evidence="1" id="KW-0732">Signal</keyword>
<dbReference type="Gene3D" id="1.25.40.390">
    <property type="match status" value="1"/>
</dbReference>
<keyword evidence="3" id="KW-1185">Reference proteome</keyword>
<name>A0AA37WFH4_9BACT</name>
<dbReference type="InterPro" id="IPR011990">
    <property type="entry name" value="TPR-like_helical_dom_sf"/>
</dbReference>
<gene>
    <name evidence="2" type="ORF">GCM10007940_45920</name>
</gene>
<dbReference type="Pfam" id="PF12771">
    <property type="entry name" value="SusD-like_2"/>
    <property type="match status" value="1"/>
</dbReference>
<dbReference type="PROSITE" id="PS51257">
    <property type="entry name" value="PROKAR_LIPOPROTEIN"/>
    <property type="match status" value="1"/>
</dbReference>
<protein>
    <recommendedName>
        <fullName evidence="4">SusD/RagB family nutrient-binding outer membrane lipoprotein</fullName>
    </recommendedName>
</protein>
<dbReference type="EMBL" id="BSOH01000037">
    <property type="protein sequence ID" value="GLR19976.1"/>
    <property type="molecule type" value="Genomic_DNA"/>
</dbReference>
<reference evidence="2" key="2">
    <citation type="submission" date="2023-01" db="EMBL/GenBank/DDBJ databases">
        <title>Draft genome sequence of Portibacter lacus strain NBRC 108769.</title>
        <authorList>
            <person name="Sun Q."/>
            <person name="Mori K."/>
        </authorList>
    </citation>
    <scope>NUCLEOTIDE SEQUENCE</scope>
    <source>
        <strain evidence="2">NBRC 108769</strain>
    </source>
</reference>
<evidence type="ECO:0008006" key="4">
    <source>
        <dbReference type="Google" id="ProtNLM"/>
    </source>
</evidence>
<evidence type="ECO:0000313" key="2">
    <source>
        <dbReference type="EMBL" id="GLR19976.1"/>
    </source>
</evidence>
<dbReference type="InterPro" id="IPR041662">
    <property type="entry name" value="SusD-like_2"/>
</dbReference>
<dbReference type="SUPFAM" id="SSF48452">
    <property type="entry name" value="TPR-like"/>
    <property type="match status" value="1"/>
</dbReference>
<dbReference type="Proteomes" id="UP001156666">
    <property type="component" value="Unassembled WGS sequence"/>
</dbReference>
<accession>A0AA37WFH4</accession>
<evidence type="ECO:0000313" key="3">
    <source>
        <dbReference type="Proteomes" id="UP001156666"/>
    </source>
</evidence>
<reference evidence="2" key="1">
    <citation type="journal article" date="2014" name="Int. J. Syst. Evol. Microbiol.">
        <title>Complete genome sequence of Corynebacterium casei LMG S-19264T (=DSM 44701T), isolated from a smear-ripened cheese.</title>
        <authorList>
            <consortium name="US DOE Joint Genome Institute (JGI-PGF)"/>
            <person name="Walter F."/>
            <person name="Albersmeier A."/>
            <person name="Kalinowski J."/>
            <person name="Ruckert C."/>
        </authorList>
    </citation>
    <scope>NUCLEOTIDE SEQUENCE</scope>
    <source>
        <strain evidence="2">NBRC 108769</strain>
    </source>
</reference>
<evidence type="ECO:0000256" key="1">
    <source>
        <dbReference type="SAM" id="SignalP"/>
    </source>
</evidence>